<dbReference type="Pfam" id="PF02399">
    <property type="entry name" value="Herpes_ori_bp"/>
    <property type="match status" value="1"/>
</dbReference>
<reference evidence="2 3" key="1">
    <citation type="submission" date="2020-04" db="EMBL/GenBank/DDBJ databases">
        <title>Genome sequencing of novel species.</title>
        <authorList>
            <person name="Heo J."/>
            <person name="Kim S.-J."/>
            <person name="Kim J.-S."/>
            <person name="Hong S.-B."/>
            <person name="Kwon S.-W."/>
        </authorList>
    </citation>
    <scope>NUCLEOTIDE SEQUENCE [LARGE SCALE GENOMIC DNA]</scope>
    <source>
        <strain evidence="2 3">AF9R3</strain>
    </source>
</reference>
<evidence type="ECO:0000313" key="2">
    <source>
        <dbReference type="EMBL" id="QJD91253.1"/>
    </source>
</evidence>
<proteinExistence type="predicted"/>
<sequence length="726" mass="82290">MVIAPSGNGAEPLGTGKLLALVQNLKKAHEPPPELKEEKYAGAIYLNDRYLGVPIAHMSNELSQAKVLFVKSPKGTGKTQWLVQYLNSLPAAWRILQLGHRRSLERMLARALGLQCYLDERSPTDRYAVSMDSSDFIQSHHSYDVLVLDEVEQVLRHFLAETTELKRNLIFKILVRLLREAKQVICLDADMTGELTVDLIAKLMGQFDTSATRTIINEWKTDRTIELYEDRDHLIAEMIAAIEAGERVYVPVGKLGLATKLKSLLQFVLDKDGNPVKVLSLNGDTNDERNHKAFFDDPNNESKKYQVLIATSTLSTGVSIDVKWFDAVYGLFDAKVYTFQDCDQAISRVRSPKYVKVWIHDDKRDGLPSEDAIRKGPAARELETRNLSLNMTDAELNEGELLYLDFVTRLTWCEQQWRHNRQKQFIGLKQGEGWTVELVPVDEGVKQAGAEMLKIAANPDGKKKYRVILEAPTLSVEQVNELREVPQTKLTRTEKHSLKKALIADFLGLKSASDLTLQQVIDYDSKKLRNVLRDVKLLEQSRSDALQYDRIERESKWTNRAFPDYRHNTRRRDLLLGAMHAVAVDPVKVLRKAAQYKRVEDEYTAAMVGISGKSRQGRAVSKQRNEQLDELQWQITEAQIDRGALYATNNLQALNSFLGTRFKSPDAPEAKVKVFNVMMKHLGVAIKQKRVMENGVTSSIYCIDYEQVAELAGAVDFSLYPDLLEG</sequence>
<accession>A0ABX6MAA7</accession>
<evidence type="ECO:0000259" key="1">
    <source>
        <dbReference type="Pfam" id="PF02399"/>
    </source>
</evidence>
<organism evidence="2 3">
    <name type="scientific">Duganella dendranthematis</name>
    <dbReference type="NCBI Taxonomy" id="2728021"/>
    <lineage>
        <taxon>Bacteria</taxon>
        <taxon>Pseudomonadati</taxon>
        <taxon>Pseudomonadota</taxon>
        <taxon>Betaproteobacteria</taxon>
        <taxon>Burkholderiales</taxon>
        <taxon>Oxalobacteraceae</taxon>
        <taxon>Telluria group</taxon>
        <taxon>Duganella</taxon>
    </lineage>
</organism>
<feature type="domain" description="Replication origin-binding protein" evidence="1">
    <location>
        <begin position="51"/>
        <end position="207"/>
    </location>
</feature>
<name>A0ABX6MAA7_9BURK</name>
<dbReference type="SUPFAM" id="SSF52540">
    <property type="entry name" value="P-loop containing nucleoside triphosphate hydrolases"/>
    <property type="match status" value="1"/>
</dbReference>
<keyword evidence="3" id="KW-1185">Reference proteome</keyword>
<dbReference type="EMBL" id="CP051684">
    <property type="protein sequence ID" value="QJD91253.1"/>
    <property type="molecule type" value="Genomic_DNA"/>
</dbReference>
<evidence type="ECO:0000313" key="3">
    <source>
        <dbReference type="Proteomes" id="UP000503117"/>
    </source>
</evidence>
<protein>
    <recommendedName>
        <fullName evidence="1">Replication origin-binding protein domain-containing protein</fullName>
    </recommendedName>
</protein>
<dbReference type="NCBIfam" id="NF042913">
    <property type="entry name" value="CyRepA1"/>
    <property type="match status" value="1"/>
</dbReference>
<dbReference type="InterPro" id="IPR027417">
    <property type="entry name" value="P-loop_NTPase"/>
</dbReference>
<dbReference type="Proteomes" id="UP000503117">
    <property type="component" value="Chromosome"/>
</dbReference>
<dbReference type="InterPro" id="IPR049996">
    <property type="entry name" value="Slr7037-like"/>
</dbReference>
<dbReference type="Gene3D" id="3.40.50.300">
    <property type="entry name" value="P-loop containing nucleotide triphosphate hydrolases"/>
    <property type="match status" value="1"/>
</dbReference>
<dbReference type="RefSeq" id="WP_169112739.1">
    <property type="nucleotide sequence ID" value="NZ_CP051684.1"/>
</dbReference>
<gene>
    <name evidence="2" type="ORF">HH213_14935</name>
</gene>
<dbReference type="InterPro" id="IPR003450">
    <property type="entry name" value="Replication_origin-bd"/>
</dbReference>